<organism evidence="2">
    <name type="scientific">Zea mays</name>
    <name type="common">Maize</name>
    <dbReference type="NCBI Taxonomy" id="4577"/>
    <lineage>
        <taxon>Eukaryota</taxon>
        <taxon>Viridiplantae</taxon>
        <taxon>Streptophyta</taxon>
        <taxon>Embryophyta</taxon>
        <taxon>Tracheophyta</taxon>
        <taxon>Spermatophyta</taxon>
        <taxon>Magnoliopsida</taxon>
        <taxon>Liliopsida</taxon>
        <taxon>Poales</taxon>
        <taxon>Poaceae</taxon>
        <taxon>PACMAD clade</taxon>
        <taxon>Panicoideae</taxon>
        <taxon>Andropogonodae</taxon>
        <taxon>Andropogoneae</taxon>
        <taxon>Tripsacinae</taxon>
        <taxon>Zea</taxon>
    </lineage>
</organism>
<evidence type="ECO:0000256" key="1">
    <source>
        <dbReference type="SAM" id="MobiDB-lite"/>
    </source>
</evidence>
<proteinExistence type="predicted"/>
<accession>A0A1D6LQJ9</accession>
<sequence length="185" mass="19522">MFVAFAKRSRHGWRREGGYVAVTADVGFAAGRRAERLAGGSRGRACGSGGFRGTCIAAGRRACGWDSGVSRGRALRVGKPTHVQKPQQQAAPRPRVATRSEAQTSHRQGSSSSIARPRTPRRHDVPVVADLHTIVPLQGGRGGKQTTPAASTGGVDVQMALALALSNSGKRLRVLRRAVQDAGVR</sequence>
<dbReference type="ExpressionAtlas" id="A0A1D6LQJ9">
    <property type="expression patterns" value="baseline and differential"/>
</dbReference>
<dbReference type="InParanoid" id="A0A1D6LQJ9"/>
<reference evidence="2" key="1">
    <citation type="submission" date="2015-12" db="EMBL/GenBank/DDBJ databases">
        <title>Update maize B73 reference genome by single molecule sequencing technologies.</title>
        <authorList>
            <consortium name="Maize Genome Sequencing Project"/>
            <person name="Ware D."/>
        </authorList>
    </citation>
    <scope>NUCLEOTIDE SEQUENCE</scope>
    <source>
        <tissue evidence="2">Seedling</tissue>
    </source>
</reference>
<gene>
    <name evidence="2" type="ORF">ZEAMMB73_Zm00001d036712</name>
</gene>
<dbReference type="STRING" id="4577.A0A1D6LQJ9"/>
<dbReference type="AlphaFoldDB" id="A0A1D6LQJ9"/>
<name>A0A1D6LQJ9_MAIZE</name>
<dbReference type="EMBL" id="CM000782">
    <property type="protein sequence ID" value="AQK81762.1"/>
    <property type="molecule type" value="Genomic_DNA"/>
</dbReference>
<protein>
    <submittedName>
        <fullName evidence="2">Uncharacterized protein</fullName>
    </submittedName>
</protein>
<feature type="compositionally biased region" description="Low complexity" evidence="1">
    <location>
        <begin position="86"/>
        <end position="99"/>
    </location>
</feature>
<dbReference type="SMR" id="A0A1D6LQJ9"/>
<feature type="compositionally biased region" description="Polar residues" evidence="1">
    <location>
        <begin position="100"/>
        <end position="114"/>
    </location>
</feature>
<feature type="region of interest" description="Disordered" evidence="1">
    <location>
        <begin position="76"/>
        <end position="126"/>
    </location>
</feature>
<evidence type="ECO:0000313" key="2">
    <source>
        <dbReference type="EMBL" id="AQK81762.1"/>
    </source>
</evidence>